<feature type="transmembrane region" description="Helical" evidence="6">
    <location>
        <begin position="128"/>
        <end position="147"/>
    </location>
</feature>
<feature type="domain" description="Type II secretion system protein GspF" evidence="7">
    <location>
        <begin position="166"/>
        <end position="294"/>
    </location>
</feature>
<dbReference type="GO" id="GO:0005886">
    <property type="term" value="C:plasma membrane"/>
    <property type="evidence" value="ECO:0007669"/>
    <property type="project" value="UniProtKB-SubCell"/>
</dbReference>
<comment type="caution">
    <text evidence="8">The sequence shown here is derived from an EMBL/GenBank/DDBJ whole genome shotgun (WGS) entry which is preliminary data.</text>
</comment>
<sequence>MTGPQIIFLLIVFGIVCGLALLAMVIFAPGTMRQRLNNFLGKAEPTALETGGWVEKAAKVAQPFSRLALPDEGWEKSGLRTRFMNAGWRNPAAATLYFAAKSCLALLAPGVVALMLTLSATPVGGRRLLMLLLAVAALGYYLPNLILRRIAARRQREIFETIPDALDLLTVCVEAGLSLERALIKVAGEIHIKSVTLAQELQLVLMEMRAGFTKEKALRNFALRSGVEDVDALVAMLIQSERFGTSMGESLRVHSDNLRTKRRLAAEEAAAKIGLKLLFPLIFFIFPTLLMVLLGPAGIQISRVLPAMTGAAQ</sequence>
<evidence type="ECO:0000256" key="2">
    <source>
        <dbReference type="ARBA" id="ARBA00022475"/>
    </source>
</evidence>
<keyword evidence="2" id="KW-1003">Cell membrane</keyword>
<accession>A0A418Y7A3</accession>
<feature type="transmembrane region" description="Helical" evidence="6">
    <location>
        <begin position="277"/>
        <end position="299"/>
    </location>
</feature>
<comment type="subcellular location">
    <subcellularLocation>
        <location evidence="1">Cell membrane</location>
        <topology evidence="1">Multi-pass membrane protein</topology>
    </subcellularLocation>
</comment>
<name>A0A418Y7A3_9BURK</name>
<evidence type="ECO:0000256" key="1">
    <source>
        <dbReference type="ARBA" id="ARBA00004651"/>
    </source>
</evidence>
<evidence type="ECO:0000313" key="9">
    <source>
        <dbReference type="Proteomes" id="UP000284006"/>
    </source>
</evidence>
<reference evidence="8 9" key="1">
    <citation type="submission" date="2018-09" db="EMBL/GenBank/DDBJ databases">
        <authorList>
            <person name="Zhu H."/>
        </authorList>
    </citation>
    <scope>NUCLEOTIDE SEQUENCE [LARGE SCALE GENOMIC DNA]</scope>
    <source>
        <strain evidence="8 9">K1S02-61</strain>
    </source>
</reference>
<feature type="transmembrane region" description="Helical" evidence="6">
    <location>
        <begin position="92"/>
        <end position="116"/>
    </location>
</feature>
<keyword evidence="5 6" id="KW-0472">Membrane</keyword>
<evidence type="ECO:0000256" key="3">
    <source>
        <dbReference type="ARBA" id="ARBA00022692"/>
    </source>
</evidence>
<proteinExistence type="predicted"/>
<dbReference type="RefSeq" id="WP_119809447.1">
    <property type="nucleotide sequence ID" value="NZ_QYUP01000028.1"/>
</dbReference>
<dbReference type="OrthoDB" id="9810662at2"/>
<protein>
    <submittedName>
        <fullName evidence="8">Type II secretion system F family protein</fullName>
    </submittedName>
</protein>
<dbReference type="InterPro" id="IPR018076">
    <property type="entry name" value="T2SS_GspF_dom"/>
</dbReference>
<evidence type="ECO:0000256" key="5">
    <source>
        <dbReference type="ARBA" id="ARBA00023136"/>
    </source>
</evidence>
<keyword evidence="3 6" id="KW-0812">Transmembrane</keyword>
<dbReference type="PANTHER" id="PTHR35007">
    <property type="entry name" value="INTEGRAL MEMBRANE PROTEIN-RELATED"/>
    <property type="match status" value="1"/>
</dbReference>
<dbReference type="Proteomes" id="UP000284006">
    <property type="component" value="Unassembled WGS sequence"/>
</dbReference>
<dbReference type="EMBL" id="QYUP01000028">
    <property type="protein sequence ID" value="RJG25024.1"/>
    <property type="molecule type" value="Genomic_DNA"/>
</dbReference>
<dbReference type="PANTHER" id="PTHR35007:SF2">
    <property type="entry name" value="PILUS ASSEMBLE PROTEIN"/>
    <property type="match status" value="1"/>
</dbReference>
<keyword evidence="9" id="KW-1185">Reference proteome</keyword>
<feature type="transmembrane region" description="Helical" evidence="6">
    <location>
        <begin position="6"/>
        <end position="28"/>
    </location>
</feature>
<keyword evidence="4 6" id="KW-1133">Transmembrane helix</keyword>
<evidence type="ECO:0000313" key="8">
    <source>
        <dbReference type="EMBL" id="RJG25024.1"/>
    </source>
</evidence>
<evidence type="ECO:0000259" key="7">
    <source>
        <dbReference type="Pfam" id="PF00482"/>
    </source>
</evidence>
<dbReference type="AlphaFoldDB" id="A0A418Y7A3"/>
<evidence type="ECO:0000256" key="6">
    <source>
        <dbReference type="SAM" id="Phobius"/>
    </source>
</evidence>
<dbReference type="Pfam" id="PF00482">
    <property type="entry name" value="T2SSF"/>
    <property type="match status" value="1"/>
</dbReference>
<evidence type="ECO:0000256" key="4">
    <source>
        <dbReference type="ARBA" id="ARBA00022989"/>
    </source>
</evidence>
<organism evidence="8 9">
    <name type="scientific">Massilia cavernae</name>
    <dbReference type="NCBI Taxonomy" id="2320864"/>
    <lineage>
        <taxon>Bacteria</taxon>
        <taxon>Pseudomonadati</taxon>
        <taxon>Pseudomonadota</taxon>
        <taxon>Betaproteobacteria</taxon>
        <taxon>Burkholderiales</taxon>
        <taxon>Oxalobacteraceae</taxon>
        <taxon>Telluria group</taxon>
        <taxon>Massilia</taxon>
    </lineage>
</organism>
<gene>
    <name evidence="8" type="ORF">D3872_03185</name>
</gene>